<organism evidence="1 2">
    <name type="scientific">Cirrhinus molitorella</name>
    <name type="common">mud carp</name>
    <dbReference type="NCBI Taxonomy" id="172907"/>
    <lineage>
        <taxon>Eukaryota</taxon>
        <taxon>Metazoa</taxon>
        <taxon>Chordata</taxon>
        <taxon>Craniata</taxon>
        <taxon>Vertebrata</taxon>
        <taxon>Euteleostomi</taxon>
        <taxon>Actinopterygii</taxon>
        <taxon>Neopterygii</taxon>
        <taxon>Teleostei</taxon>
        <taxon>Ostariophysi</taxon>
        <taxon>Cypriniformes</taxon>
        <taxon>Cyprinidae</taxon>
        <taxon>Labeoninae</taxon>
        <taxon>Labeonini</taxon>
        <taxon>Cirrhinus</taxon>
    </lineage>
</organism>
<sequence length="89" mass="10126">MPERCRGPTQVRSGKSACRFAAVYKLEAPHRETSQQRFSQAGRLQKALLESQMKANADESSVMIVLVRHEFNFVAAEQSDLRMRDGEEQ</sequence>
<name>A0AA88TEV9_9TELE</name>
<comment type="caution">
    <text evidence="1">The sequence shown here is derived from an EMBL/GenBank/DDBJ whole genome shotgun (WGS) entry which is preliminary data.</text>
</comment>
<keyword evidence="2" id="KW-1185">Reference proteome</keyword>
<protein>
    <submittedName>
        <fullName evidence="1">Uncharacterized protein</fullName>
    </submittedName>
</protein>
<dbReference type="Proteomes" id="UP001187343">
    <property type="component" value="Unassembled WGS sequence"/>
</dbReference>
<dbReference type="AlphaFoldDB" id="A0AA88TEV9"/>
<gene>
    <name evidence="1" type="ORF">Q8A67_022091</name>
</gene>
<accession>A0AA88TEV9</accession>
<evidence type="ECO:0000313" key="1">
    <source>
        <dbReference type="EMBL" id="KAK2872194.1"/>
    </source>
</evidence>
<reference evidence="1" key="1">
    <citation type="submission" date="2023-08" db="EMBL/GenBank/DDBJ databases">
        <title>Chromosome-level Genome Assembly of mud carp (Cirrhinus molitorella).</title>
        <authorList>
            <person name="Liu H."/>
        </authorList>
    </citation>
    <scope>NUCLEOTIDE SEQUENCE</scope>
    <source>
        <strain evidence="1">Prfri</strain>
        <tissue evidence="1">Muscle</tissue>
    </source>
</reference>
<proteinExistence type="predicted"/>
<dbReference type="EMBL" id="JAUYZG010000022">
    <property type="protein sequence ID" value="KAK2872194.1"/>
    <property type="molecule type" value="Genomic_DNA"/>
</dbReference>
<evidence type="ECO:0000313" key="2">
    <source>
        <dbReference type="Proteomes" id="UP001187343"/>
    </source>
</evidence>